<dbReference type="InterPro" id="IPR002656">
    <property type="entry name" value="Acyl_transf_3_dom"/>
</dbReference>
<feature type="transmembrane region" description="Helical" evidence="1">
    <location>
        <begin position="153"/>
        <end position="173"/>
    </location>
</feature>
<dbReference type="AlphaFoldDB" id="A0A1H4XA25"/>
<dbReference type="Proteomes" id="UP000198742">
    <property type="component" value="Unassembled WGS sequence"/>
</dbReference>
<gene>
    <name evidence="3" type="ORF">SAMN04489844_3499</name>
</gene>
<feature type="transmembrane region" description="Helical" evidence="1">
    <location>
        <begin position="20"/>
        <end position="39"/>
    </location>
</feature>
<feature type="transmembrane region" description="Helical" evidence="1">
    <location>
        <begin position="180"/>
        <end position="198"/>
    </location>
</feature>
<evidence type="ECO:0000313" key="4">
    <source>
        <dbReference type="Proteomes" id="UP000198742"/>
    </source>
</evidence>
<keyword evidence="3" id="KW-0378">Hydrolase</keyword>
<reference evidence="4" key="1">
    <citation type="submission" date="2016-10" db="EMBL/GenBank/DDBJ databases">
        <authorList>
            <person name="Varghese N."/>
            <person name="Submissions S."/>
        </authorList>
    </citation>
    <scope>NUCLEOTIDE SEQUENCE [LARGE SCALE GENOMIC DNA]</scope>
    <source>
        <strain evidence="4">DSM 22017</strain>
    </source>
</reference>
<keyword evidence="4" id="KW-1185">Reference proteome</keyword>
<dbReference type="GO" id="GO:0016787">
    <property type="term" value="F:hydrolase activity"/>
    <property type="evidence" value="ECO:0007669"/>
    <property type="project" value="UniProtKB-KW"/>
</dbReference>
<dbReference type="PANTHER" id="PTHR23028:SF53">
    <property type="entry name" value="ACYL_TRANSF_3 DOMAIN-CONTAINING PROTEIN"/>
    <property type="match status" value="1"/>
</dbReference>
<keyword evidence="1" id="KW-0472">Membrane</keyword>
<proteinExistence type="predicted"/>
<feature type="domain" description="Acyltransferase 3" evidence="2">
    <location>
        <begin position="15"/>
        <end position="348"/>
    </location>
</feature>
<keyword evidence="1" id="KW-0812">Transmembrane</keyword>
<dbReference type="GO" id="GO:0016020">
    <property type="term" value="C:membrane"/>
    <property type="evidence" value="ECO:0007669"/>
    <property type="project" value="TreeGrafter"/>
</dbReference>
<evidence type="ECO:0000256" key="1">
    <source>
        <dbReference type="SAM" id="Phobius"/>
    </source>
</evidence>
<dbReference type="PANTHER" id="PTHR23028">
    <property type="entry name" value="ACETYLTRANSFERASE"/>
    <property type="match status" value="1"/>
</dbReference>
<protein>
    <submittedName>
        <fullName evidence="3">Peptidoglycan/LPS O-acetylase OafA/YrhL, contains acyltransferase and SGNH-hydrolase domains</fullName>
    </submittedName>
</protein>
<dbReference type="EMBL" id="FNRT01000002">
    <property type="protein sequence ID" value="SED02433.1"/>
    <property type="molecule type" value="Genomic_DNA"/>
</dbReference>
<keyword evidence="3" id="KW-0012">Acyltransferase</keyword>
<feature type="transmembrane region" description="Helical" evidence="1">
    <location>
        <begin position="328"/>
        <end position="348"/>
    </location>
</feature>
<feature type="transmembrane region" description="Helical" evidence="1">
    <location>
        <begin position="51"/>
        <end position="74"/>
    </location>
</feature>
<evidence type="ECO:0000313" key="3">
    <source>
        <dbReference type="EMBL" id="SED02433.1"/>
    </source>
</evidence>
<evidence type="ECO:0000259" key="2">
    <source>
        <dbReference type="Pfam" id="PF01757"/>
    </source>
</evidence>
<dbReference type="InterPro" id="IPR050879">
    <property type="entry name" value="Acyltransferase_3"/>
</dbReference>
<name>A0A1H4XA25_9ACTN</name>
<feature type="transmembrane region" description="Helical" evidence="1">
    <location>
        <begin position="95"/>
        <end position="112"/>
    </location>
</feature>
<feature type="transmembrane region" description="Helical" evidence="1">
    <location>
        <begin position="261"/>
        <end position="282"/>
    </location>
</feature>
<feature type="transmembrane region" description="Helical" evidence="1">
    <location>
        <begin position="237"/>
        <end position="255"/>
    </location>
</feature>
<sequence length="388" mass="42865">MGARPADQTTGSRVAALDGLRGLVIITVVLNHAVGKLWPRGPVYDVPVLEGLLTGGAVTVFFVVGAFIVTRNLVREYDDDRLDPVRFYVRRLIRLGVQIVPLCGVLVALDLFDDSYRGTTRNLVENVTHLMTYTFNLWGSDDLLGTRPEVGHLWYLSVQQQAYLVLPLVLLLFLRWRPALIGSLIILALACFAWRQVVIEREGWIVASTLTSTRVDAVVWGVSAALLLPYTARWGRWPGVVAWCAAALVGLKLVLSELPELAFLGVWSVAFMVVAAALVLAIWNLDRPTRVSRFLSYGSLRVLGKSSLTIYVWHLPVFVVLARHTAGWAWPIRTITGLAILVAIVIVLERLVEEPTRRFLASSQSLRMPARSSNEHVPGHVPGAVTPS</sequence>
<keyword evidence="3" id="KW-0808">Transferase</keyword>
<dbReference type="GO" id="GO:0016747">
    <property type="term" value="F:acyltransferase activity, transferring groups other than amino-acyl groups"/>
    <property type="evidence" value="ECO:0007669"/>
    <property type="project" value="InterPro"/>
</dbReference>
<dbReference type="STRING" id="402596.SAMN04489844_3499"/>
<keyword evidence="1" id="KW-1133">Transmembrane helix</keyword>
<accession>A0A1H4XA25</accession>
<organism evidence="3 4">
    <name type="scientific">Nocardioides exalbidus</name>
    <dbReference type="NCBI Taxonomy" id="402596"/>
    <lineage>
        <taxon>Bacteria</taxon>
        <taxon>Bacillati</taxon>
        <taxon>Actinomycetota</taxon>
        <taxon>Actinomycetes</taxon>
        <taxon>Propionibacteriales</taxon>
        <taxon>Nocardioidaceae</taxon>
        <taxon>Nocardioides</taxon>
    </lineage>
</organism>
<dbReference type="Pfam" id="PF01757">
    <property type="entry name" value="Acyl_transf_3"/>
    <property type="match status" value="1"/>
</dbReference>
<dbReference type="GO" id="GO:0000271">
    <property type="term" value="P:polysaccharide biosynthetic process"/>
    <property type="evidence" value="ECO:0007669"/>
    <property type="project" value="TreeGrafter"/>
</dbReference>
<dbReference type="RefSeq" id="WP_175539723.1">
    <property type="nucleotide sequence ID" value="NZ_FNRT01000002.1"/>
</dbReference>